<feature type="region of interest" description="Disordered" evidence="1">
    <location>
        <begin position="1"/>
        <end position="26"/>
    </location>
</feature>
<organism evidence="2 3">
    <name type="scientific">Dispira parvispora</name>
    <dbReference type="NCBI Taxonomy" id="1520584"/>
    <lineage>
        <taxon>Eukaryota</taxon>
        <taxon>Fungi</taxon>
        <taxon>Fungi incertae sedis</taxon>
        <taxon>Zoopagomycota</taxon>
        <taxon>Kickxellomycotina</taxon>
        <taxon>Dimargaritomycetes</taxon>
        <taxon>Dimargaritales</taxon>
        <taxon>Dimargaritaceae</taxon>
        <taxon>Dispira</taxon>
    </lineage>
</organism>
<dbReference type="AlphaFoldDB" id="A0A9W8AII3"/>
<reference evidence="2" key="1">
    <citation type="submission" date="2022-07" db="EMBL/GenBank/DDBJ databases">
        <title>Phylogenomic reconstructions and comparative analyses of Kickxellomycotina fungi.</title>
        <authorList>
            <person name="Reynolds N.K."/>
            <person name="Stajich J.E."/>
            <person name="Barry K."/>
            <person name="Grigoriev I.V."/>
            <person name="Crous P."/>
            <person name="Smith M.E."/>
        </authorList>
    </citation>
    <scope>NUCLEOTIDE SEQUENCE</scope>
    <source>
        <strain evidence="2">RSA 1196</strain>
    </source>
</reference>
<gene>
    <name evidence="2" type="ORF">IWQ62_006399</name>
</gene>
<evidence type="ECO:0000313" key="2">
    <source>
        <dbReference type="EMBL" id="KAJ1951676.1"/>
    </source>
</evidence>
<name>A0A9W8AII3_9FUNG</name>
<dbReference type="Proteomes" id="UP001150925">
    <property type="component" value="Unassembled WGS sequence"/>
</dbReference>
<evidence type="ECO:0000313" key="3">
    <source>
        <dbReference type="Proteomes" id="UP001150925"/>
    </source>
</evidence>
<protein>
    <submittedName>
        <fullName evidence="2">Uncharacterized protein</fullName>
    </submittedName>
</protein>
<accession>A0A9W8AII3</accession>
<comment type="caution">
    <text evidence="2">The sequence shown here is derived from an EMBL/GenBank/DDBJ whole genome shotgun (WGS) entry which is preliminary data.</text>
</comment>
<keyword evidence="3" id="KW-1185">Reference proteome</keyword>
<sequence length="102" mass="11465">MATSDASPASPQSPRAQEVPQSDALQTEAETLFKDEMSTLEHEYRTTLLELFYWRRDHSQSEPMSPIADLTSMDWEQLNQSQDFTAFAAAHPLQATSGDEDT</sequence>
<proteinExistence type="predicted"/>
<feature type="non-terminal residue" evidence="2">
    <location>
        <position position="102"/>
    </location>
</feature>
<evidence type="ECO:0000256" key="1">
    <source>
        <dbReference type="SAM" id="MobiDB-lite"/>
    </source>
</evidence>
<dbReference type="EMBL" id="JANBPY010003460">
    <property type="protein sequence ID" value="KAJ1951676.1"/>
    <property type="molecule type" value="Genomic_DNA"/>
</dbReference>